<comment type="caution">
    <text evidence="1">The sequence shown here is derived from an EMBL/GenBank/DDBJ whole genome shotgun (WGS) entry which is preliminary data.</text>
</comment>
<reference evidence="1 2" key="1">
    <citation type="submission" date="2017-02" db="EMBL/GenBank/DDBJ databases">
        <title>isolation and characterization of a novel temperate virus Aeropyrum globular virus 1 infecting hyperthermophilic archaeon Aeropyrum.</title>
        <authorList>
            <person name="Yumiya M."/>
            <person name="Yoshida T."/>
            <person name="Sako Y."/>
        </authorList>
    </citation>
    <scope>NUCLEOTIDE SEQUENCE [LARGE SCALE GENOMIC DNA]</scope>
    <source>
        <strain evidence="1 2">YK1-12-2013</strain>
    </source>
</reference>
<accession>A0A401HAL7</accession>
<dbReference type="SUPFAM" id="SSF51219">
    <property type="entry name" value="TRAP-like"/>
    <property type="match status" value="1"/>
</dbReference>
<evidence type="ECO:0000313" key="1">
    <source>
        <dbReference type="EMBL" id="GBF09463.1"/>
    </source>
</evidence>
<dbReference type="InterPro" id="IPR016031">
    <property type="entry name" value="Trp_RNA-bd_attenuator-like_dom"/>
</dbReference>
<evidence type="ECO:0008006" key="3">
    <source>
        <dbReference type="Google" id="ProtNLM"/>
    </source>
</evidence>
<dbReference type="Proteomes" id="UP000291213">
    <property type="component" value="Unassembled WGS sequence"/>
</dbReference>
<dbReference type="InterPro" id="IPR036983">
    <property type="entry name" value="AIM24_sf"/>
</dbReference>
<dbReference type="Pfam" id="PF01987">
    <property type="entry name" value="AIM24"/>
    <property type="match status" value="1"/>
</dbReference>
<organism evidence="1 2">
    <name type="scientific">Aeropyrum pernix</name>
    <dbReference type="NCBI Taxonomy" id="56636"/>
    <lineage>
        <taxon>Archaea</taxon>
        <taxon>Thermoproteota</taxon>
        <taxon>Thermoprotei</taxon>
        <taxon>Desulfurococcales</taxon>
        <taxon>Desulfurococcaceae</taxon>
        <taxon>Aeropyrum</taxon>
    </lineage>
</organism>
<dbReference type="Gene3D" id="3.60.160.10">
    <property type="entry name" value="Mitochondrial biogenesis AIM24"/>
    <property type="match status" value="1"/>
</dbReference>
<name>A0A401HAL7_AERPX</name>
<sequence length="228" mass="24598">MVYRLVVKYVLEKGPAFTILKVELNEGESIWVESGSYMLNKGDIEVKTTMGGGIVRGLLRAVAGGESLFFNIITARSKSEVWIAPPVTGDIAAIELGGEEVYIQDSSYLAHIGDVEVGVGWRGFKGLIAEGELVWVKAKGRGTVFINSFGALEHIRVGPGEKITIDNGHFVAIKGGKWSIRKFGGWKTFFLGGEGVVVDVEGPADLWVQTRNLPAFAGILGKFIPSKS</sequence>
<dbReference type="NCBIfam" id="TIGR00266">
    <property type="entry name" value="TIGR00266 family protein"/>
    <property type="match status" value="1"/>
</dbReference>
<gene>
    <name evidence="1" type="ORF">apy_11880</name>
</gene>
<evidence type="ECO:0000313" key="2">
    <source>
        <dbReference type="Proteomes" id="UP000291213"/>
    </source>
</evidence>
<dbReference type="EMBL" id="BDMD01000070">
    <property type="protein sequence ID" value="GBF09463.1"/>
    <property type="molecule type" value="Genomic_DNA"/>
</dbReference>
<dbReference type="InterPro" id="IPR002838">
    <property type="entry name" value="AIM24"/>
</dbReference>
<dbReference type="AlphaFoldDB" id="A0A401HAL7"/>
<proteinExistence type="predicted"/>
<protein>
    <recommendedName>
        <fullName evidence="3">TIGR00266 family protein</fullName>
    </recommendedName>
</protein>
<dbReference type="PANTHER" id="PTHR43657">
    <property type="entry name" value="TRYPTOPHAN RNA-BINDING ATTENUATOR PROTEIN-LIKE PROTEIN"/>
    <property type="match status" value="1"/>
</dbReference>
<dbReference type="PANTHER" id="PTHR43657:SF1">
    <property type="entry name" value="ALTERED INHERITANCE OF MITOCHONDRIA PROTEIN 24, MITOCHONDRIAL"/>
    <property type="match status" value="1"/>
</dbReference>